<dbReference type="InterPro" id="IPR001650">
    <property type="entry name" value="Helicase_C-like"/>
</dbReference>
<dbReference type="InterPro" id="IPR041222">
    <property type="entry name" value="PriA_3primeBD"/>
</dbReference>
<feature type="domain" description="Helicase ATP-binding" evidence="12">
    <location>
        <begin position="292"/>
        <end position="458"/>
    </location>
</feature>
<feature type="binding site" evidence="11">
    <location>
        <position position="523"/>
    </location>
    <ligand>
        <name>Zn(2+)</name>
        <dbReference type="ChEBI" id="CHEBI:29105"/>
        <label>1</label>
    </ligand>
</feature>
<dbReference type="RefSeq" id="WP_205133983.1">
    <property type="nucleotide sequence ID" value="NZ_JACSNT010000011.1"/>
</dbReference>
<dbReference type="InterPro" id="IPR042115">
    <property type="entry name" value="PriA_3primeBD_sf"/>
</dbReference>
<proteinExistence type="inferred from homology"/>
<feature type="binding site" evidence="11">
    <location>
        <position position="532"/>
    </location>
    <ligand>
        <name>Zn(2+)</name>
        <dbReference type="ChEBI" id="CHEBI:29105"/>
        <label>2</label>
    </ligand>
</feature>
<keyword evidence="4 11" id="KW-0547">Nucleotide-binding</keyword>
<keyword evidence="5 11" id="KW-0378">Hydrolase</keyword>
<keyword evidence="6 11" id="KW-0347">Helicase</keyword>
<comment type="caution">
    <text evidence="14">The sequence shown here is derived from an EMBL/GenBank/DDBJ whole genome shotgun (WGS) entry which is preliminary data.</text>
</comment>
<keyword evidence="3 11" id="KW-0479">Metal-binding</keyword>
<evidence type="ECO:0000256" key="6">
    <source>
        <dbReference type="ARBA" id="ARBA00022806"/>
    </source>
</evidence>
<comment type="catalytic activity">
    <reaction evidence="11">
        <text>Couples ATP hydrolysis with the unwinding of duplex DNA by translocating in the 3'-5' direction.</text>
        <dbReference type="EC" id="5.6.2.4"/>
    </reaction>
</comment>
<evidence type="ECO:0000256" key="3">
    <source>
        <dbReference type="ARBA" id="ARBA00022723"/>
    </source>
</evidence>
<dbReference type="Pfam" id="PF18074">
    <property type="entry name" value="PriA_C"/>
    <property type="match status" value="1"/>
</dbReference>
<dbReference type="InterPro" id="IPR040498">
    <property type="entry name" value="PriA_CRR"/>
</dbReference>
<accession>A0ABS2G8V1</accession>
<dbReference type="PROSITE" id="PS51194">
    <property type="entry name" value="HELICASE_CTER"/>
    <property type="match status" value="1"/>
</dbReference>
<evidence type="ECO:0000256" key="7">
    <source>
        <dbReference type="ARBA" id="ARBA00022833"/>
    </source>
</evidence>
<keyword evidence="15" id="KW-1185">Reference proteome</keyword>
<evidence type="ECO:0000256" key="11">
    <source>
        <dbReference type="HAMAP-Rule" id="MF_00983"/>
    </source>
</evidence>
<protein>
    <recommendedName>
        <fullName evidence="11">Replication restart protein PriA</fullName>
    </recommendedName>
    <alternativeName>
        <fullName evidence="11">ATP-dependent DNA helicase PriA</fullName>
        <ecNumber evidence="11">5.6.2.4</ecNumber>
    </alternativeName>
    <alternativeName>
        <fullName evidence="11">DNA 3'-5' helicase PriA</fullName>
    </alternativeName>
</protein>
<keyword evidence="9 11" id="KW-0238">DNA-binding</keyword>
<dbReference type="Pfam" id="PF18319">
    <property type="entry name" value="Zn_ribbon_PriA"/>
    <property type="match status" value="1"/>
</dbReference>
<evidence type="ECO:0000313" key="14">
    <source>
        <dbReference type="EMBL" id="MBM6877150.1"/>
    </source>
</evidence>
<comment type="similarity">
    <text evidence="11">Belongs to the helicase family. PriA subfamily.</text>
</comment>
<dbReference type="EC" id="5.6.2.4" evidence="11"/>
<dbReference type="CDD" id="cd17929">
    <property type="entry name" value="DEXHc_priA"/>
    <property type="match status" value="1"/>
</dbReference>
<feature type="binding site" evidence="11">
    <location>
        <position position="550"/>
    </location>
    <ligand>
        <name>Zn(2+)</name>
        <dbReference type="ChEBI" id="CHEBI:29105"/>
        <label>2</label>
    </ligand>
</feature>
<comment type="cofactor">
    <cofactor evidence="11">
        <name>Zn(2+)</name>
        <dbReference type="ChEBI" id="CHEBI:29105"/>
    </cofactor>
    <text evidence="11">Binds 2 zinc ions per subunit.</text>
</comment>
<feature type="binding site" evidence="11">
    <location>
        <position position="529"/>
    </location>
    <ligand>
        <name>Zn(2+)</name>
        <dbReference type="ChEBI" id="CHEBI:29105"/>
        <label>2</label>
    </ligand>
</feature>
<dbReference type="SUPFAM" id="SSF52540">
    <property type="entry name" value="P-loop containing nucleoside triphosphate hydrolases"/>
    <property type="match status" value="1"/>
</dbReference>
<keyword evidence="1 11" id="KW-0639">Primosome</keyword>
<gene>
    <name evidence="11 14" type="primary">priA</name>
    <name evidence="14" type="ORF">H9X83_03110</name>
</gene>
<keyword evidence="10 11" id="KW-0413">Isomerase</keyword>
<dbReference type="PANTHER" id="PTHR30580">
    <property type="entry name" value="PRIMOSOMAL PROTEIN N"/>
    <property type="match status" value="1"/>
</dbReference>
<dbReference type="CDD" id="cd18804">
    <property type="entry name" value="SF2_C_priA"/>
    <property type="match status" value="1"/>
</dbReference>
<dbReference type="Gene3D" id="3.40.1440.60">
    <property type="entry name" value="PriA, 3(prime) DNA-binding domain"/>
    <property type="match status" value="1"/>
</dbReference>
<dbReference type="InterPro" id="IPR027417">
    <property type="entry name" value="P-loop_NTPase"/>
</dbReference>
<dbReference type="InterPro" id="IPR005259">
    <property type="entry name" value="PriA"/>
</dbReference>
<dbReference type="Gene3D" id="3.40.50.300">
    <property type="entry name" value="P-loop containing nucleotide triphosphate hydrolases"/>
    <property type="match status" value="2"/>
</dbReference>
<reference evidence="14 15" key="1">
    <citation type="journal article" date="2021" name="Sci. Rep.">
        <title>The distribution of antibiotic resistance genes in chicken gut microbiota commensals.</title>
        <authorList>
            <person name="Juricova H."/>
            <person name="Matiasovicova J."/>
            <person name="Kubasova T."/>
            <person name="Cejkova D."/>
            <person name="Rychlik I."/>
        </authorList>
    </citation>
    <scope>NUCLEOTIDE SEQUENCE [LARGE SCALE GENOMIC DNA]</scope>
    <source>
        <strain evidence="14 15">An431b</strain>
    </source>
</reference>
<dbReference type="SMART" id="SM00487">
    <property type="entry name" value="DEXDc"/>
    <property type="match status" value="1"/>
</dbReference>
<sequence length="815" mass="92107">MLFAHIIVDSRNPETDRMFDYIVPERWQEKIAVGQRVMVPFGRRNAGTEGYVISLAEESQVPAEKLKALTEILDEGRPVFTPALLELAFWMKETYFCTLNQCLQAIMPPGIRTKSQWFVELARGSEEPTAKEARFLDFLRQKGGVMPLQEAEEGWEGRLQPILKGLREKGHVVLRQKIRRGEYKNEKKYYWPCEDQELWREAKAQAQKDRRLAARLRVMEALEETSPLSLAELKERAMATDSPIRTLAEKGLLREERQQEKRDVFSLEDYEKTTAFVPMGEQAAALGAMRAELAREKKRPVLLHGITGSGKTEVYMQMIAEVIAQGKQAIVLVPEISLTPLIMERFISRLGNAVSVTHSRLSTGERLDQWRKARDGEISVMIGPRSALFTPFSDVGIIVMDECHETSYDSDITPKYHTVDVAEKLAELTGALLVMGSATPDIVSYHRAATGEYLLLELKERTKGSLLPAVTVADMRRELEEGNRSPFSRELAEAIGENLRKKEQTMLFLNRRGYATFVSCRKCGEAMVCPECNITYTYHAREQALMCHYCGRQVPLPKVCPSCGSSYIRYFGTGTQKIEEEVCRMFPEARVLRMDLDTTMTKNSHAKILELFGKGQADILVGTQMIAKGHDFPNVTLVGILAADASLRSGEYTAAENCFQLLTQAAGRAGRDSLPGRVIIQTYEPENYAVTMAAEQDYKGFYEEEIKMRQAMEYPPFSHLFSVLVTGEKEEEVIHAANYLGALMQHYSKKAETTVLGPSPAALPKFRGEYRWRILAKGKDGKRLAAYGAYCVERAKKEAGRQIHFHMAFDPRNIV</sequence>
<keyword evidence="2 11" id="KW-0235">DNA replication</keyword>
<dbReference type="PANTHER" id="PTHR30580:SF0">
    <property type="entry name" value="PRIMOSOMAL PROTEIN N"/>
    <property type="match status" value="1"/>
</dbReference>
<dbReference type="InterPro" id="IPR041236">
    <property type="entry name" value="PriA_C"/>
</dbReference>
<feature type="binding site" evidence="11">
    <location>
        <position position="563"/>
    </location>
    <ligand>
        <name>Zn(2+)</name>
        <dbReference type="ChEBI" id="CHEBI:29105"/>
        <label>1</label>
    </ligand>
</feature>
<comment type="function">
    <text evidence="11">Initiates the restart of stalled replication forks, which reloads the replicative helicase on sites other than the origin of replication. Recognizes and binds to abandoned replication forks and remodels them to uncover a helicase loading site. Promotes assembly of the primosome at these replication forks.</text>
</comment>
<dbReference type="HAMAP" id="MF_00983">
    <property type="entry name" value="PriA"/>
    <property type="match status" value="1"/>
</dbReference>
<dbReference type="Pfam" id="PF00271">
    <property type="entry name" value="Helicase_C"/>
    <property type="match status" value="1"/>
</dbReference>
<feature type="binding site" evidence="11">
    <location>
        <position position="560"/>
    </location>
    <ligand>
        <name>Zn(2+)</name>
        <dbReference type="ChEBI" id="CHEBI:29105"/>
        <label>1</label>
    </ligand>
</feature>
<keyword evidence="7 11" id="KW-0862">Zinc</keyword>
<comment type="catalytic activity">
    <reaction evidence="11">
        <text>ATP + H2O = ADP + phosphate + H(+)</text>
        <dbReference type="Rhea" id="RHEA:13065"/>
        <dbReference type="ChEBI" id="CHEBI:15377"/>
        <dbReference type="ChEBI" id="CHEBI:15378"/>
        <dbReference type="ChEBI" id="CHEBI:30616"/>
        <dbReference type="ChEBI" id="CHEBI:43474"/>
        <dbReference type="ChEBI" id="CHEBI:456216"/>
        <dbReference type="EC" id="5.6.2.4"/>
    </reaction>
</comment>
<dbReference type="Pfam" id="PF00270">
    <property type="entry name" value="DEAD"/>
    <property type="match status" value="1"/>
</dbReference>
<evidence type="ECO:0000256" key="2">
    <source>
        <dbReference type="ARBA" id="ARBA00022705"/>
    </source>
</evidence>
<dbReference type="PROSITE" id="PS51192">
    <property type="entry name" value="HELICASE_ATP_BIND_1"/>
    <property type="match status" value="1"/>
</dbReference>
<evidence type="ECO:0000313" key="15">
    <source>
        <dbReference type="Proteomes" id="UP000729290"/>
    </source>
</evidence>
<dbReference type="NCBIfam" id="NF004066">
    <property type="entry name" value="PRK05580.1-3"/>
    <property type="match status" value="1"/>
</dbReference>
<evidence type="ECO:0000256" key="10">
    <source>
        <dbReference type="ARBA" id="ARBA00023235"/>
    </source>
</evidence>
<dbReference type="Proteomes" id="UP000729290">
    <property type="component" value="Unassembled WGS sequence"/>
</dbReference>
<dbReference type="Pfam" id="PF17764">
    <property type="entry name" value="PriA_3primeBD"/>
    <property type="match status" value="1"/>
</dbReference>
<feature type="binding site" evidence="11">
    <location>
        <position position="520"/>
    </location>
    <ligand>
        <name>Zn(2+)</name>
        <dbReference type="ChEBI" id="CHEBI:29105"/>
        <label>1</label>
    </ligand>
</feature>
<evidence type="ECO:0000259" key="13">
    <source>
        <dbReference type="PROSITE" id="PS51194"/>
    </source>
</evidence>
<evidence type="ECO:0000256" key="5">
    <source>
        <dbReference type="ARBA" id="ARBA00022801"/>
    </source>
</evidence>
<feature type="domain" description="Helicase C-terminal" evidence="13">
    <location>
        <begin position="555"/>
        <end position="732"/>
    </location>
</feature>
<evidence type="ECO:0000256" key="9">
    <source>
        <dbReference type="ARBA" id="ARBA00023125"/>
    </source>
</evidence>
<name>A0ABS2G8V1_9FIRM</name>
<comment type="subunit">
    <text evidence="11">Component of the replication restart primosome.</text>
</comment>
<dbReference type="InterPro" id="IPR011545">
    <property type="entry name" value="DEAD/DEAH_box_helicase_dom"/>
</dbReference>
<evidence type="ECO:0000259" key="12">
    <source>
        <dbReference type="PROSITE" id="PS51192"/>
    </source>
</evidence>
<evidence type="ECO:0000256" key="8">
    <source>
        <dbReference type="ARBA" id="ARBA00022840"/>
    </source>
</evidence>
<feature type="binding site" evidence="11">
    <location>
        <position position="547"/>
    </location>
    <ligand>
        <name>Zn(2+)</name>
        <dbReference type="ChEBI" id="CHEBI:29105"/>
        <label>2</label>
    </ligand>
</feature>
<keyword evidence="8 11" id="KW-0067">ATP-binding</keyword>
<organism evidence="14 15">
    <name type="scientific">Anaerotignum lactatifermentans</name>
    <dbReference type="NCBI Taxonomy" id="160404"/>
    <lineage>
        <taxon>Bacteria</taxon>
        <taxon>Bacillati</taxon>
        <taxon>Bacillota</taxon>
        <taxon>Clostridia</taxon>
        <taxon>Lachnospirales</taxon>
        <taxon>Anaerotignaceae</taxon>
        <taxon>Anaerotignum</taxon>
    </lineage>
</organism>
<dbReference type="NCBIfam" id="TIGR00595">
    <property type="entry name" value="priA"/>
    <property type="match status" value="1"/>
</dbReference>
<dbReference type="SMART" id="SM00490">
    <property type="entry name" value="HELICc"/>
    <property type="match status" value="1"/>
</dbReference>
<dbReference type="EMBL" id="JACSNV010000003">
    <property type="protein sequence ID" value="MBM6877150.1"/>
    <property type="molecule type" value="Genomic_DNA"/>
</dbReference>
<dbReference type="InterPro" id="IPR014001">
    <property type="entry name" value="Helicase_ATP-bd"/>
</dbReference>
<evidence type="ECO:0000256" key="4">
    <source>
        <dbReference type="ARBA" id="ARBA00022741"/>
    </source>
</evidence>
<evidence type="ECO:0000256" key="1">
    <source>
        <dbReference type="ARBA" id="ARBA00022515"/>
    </source>
</evidence>